<dbReference type="InterPro" id="IPR001333">
    <property type="entry name" value="Peptidase_M32_Taq"/>
</dbReference>
<dbReference type="EMBL" id="BARU01017480">
    <property type="protein sequence ID" value="GAH60480.1"/>
    <property type="molecule type" value="Genomic_DNA"/>
</dbReference>
<name>X1HTX0_9ZZZZ</name>
<reference evidence="1" key="1">
    <citation type="journal article" date="2014" name="Front. Microbiol.">
        <title>High frequency of phylogenetically diverse reductive dehalogenase-homologous genes in deep subseafloor sedimentary metagenomes.</title>
        <authorList>
            <person name="Kawai M."/>
            <person name="Futagami T."/>
            <person name="Toyoda A."/>
            <person name="Takaki Y."/>
            <person name="Nishi S."/>
            <person name="Hori S."/>
            <person name="Arai W."/>
            <person name="Tsubouchi T."/>
            <person name="Morono Y."/>
            <person name="Uchiyama I."/>
            <person name="Ito T."/>
            <person name="Fujiyama A."/>
            <person name="Inagaki F."/>
            <person name="Takami H."/>
        </authorList>
    </citation>
    <scope>NUCLEOTIDE SEQUENCE</scope>
    <source>
        <strain evidence="1">Expedition CK06-06</strain>
    </source>
</reference>
<sequence length="297" mass="34577">PLVKVISERQDALDDSIFNQDFDIDKQWDFGIEVIKRLGFDFKHGRQDRSTHPFTTSFSIDDVRLTTRIYKDQFKSALFSSIHEAGHGMYEQGIDQTFNRTILRGGVSLGVHESQSRLWENVVGRSMEFWTFWLPHLKKYFPNQLKGVGVESFYRAINKVSPSLIRVDTDEVTYNLHIFLRFEIENLMLERQVKVKELPELWNLKMKEYLGICPPNDAEGVLQDIHWSMGGIGYFPTYSLGNLLSVLFYNQAIKDLPDIPSQIKKGNFIPLLNWMREKIYKEGAKYTPDELVKRVTG</sequence>
<proteinExistence type="predicted"/>
<protein>
    <recommendedName>
        <fullName evidence="2">Carboxypeptidase M32</fullName>
    </recommendedName>
</protein>
<feature type="non-terminal residue" evidence="1">
    <location>
        <position position="1"/>
    </location>
</feature>
<dbReference type="Gene3D" id="1.10.1370.30">
    <property type="match status" value="1"/>
</dbReference>
<gene>
    <name evidence="1" type="ORF">S03H2_28992</name>
</gene>
<dbReference type="PRINTS" id="PR00998">
    <property type="entry name" value="CRBOXYPTASET"/>
</dbReference>
<dbReference type="PANTHER" id="PTHR34217:SF1">
    <property type="entry name" value="CARBOXYPEPTIDASE 1"/>
    <property type="match status" value="1"/>
</dbReference>
<feature type="non-terminal residue" evidence="1">
    <location>
        <position position="297"/>
    </location>
</feature>
<dbReference type="PANTHER" id="PTHR34217">
    <property type="entry name" value="METAL-DEPENDENT CARBOXYPEPTIDASE"/>
    <property type="match status" value="1"/>
</dbReference>
<dbReference type="AlphaFoldDB" id="X1HTX0"/>
<accession>X1HTX0</accession>
<organism evidence="1">
    <name type="scientific">marine sediment metagenome</name>
    <dbReference type="NCBI Taxonomy" id="412755"/>
    <lineage>
        <taxon>unclassified sequences</taxon>
        <taxon>metagenomes</taxon>
        <taxon>ecological metagenomes</taxon>
    </lineage>
</organism>
<dbReference type="PROSITE" id="PS52034">
    <property type="entry name" value="PEPTIDASE_M32"/>
    <property type="match status" value="1"/>
</dbReference>
<comment type="caution">
    <text evidence="1">The sequence shown here is derived from an EMBL/GenBank/DDBJ whole genome shotgun (WGS) entry which is preliminary data.</text>
</comment>
<dbReference type="GO" id="GO:0004181">
    <property type="term" value="F:metallocarboxypeptidase activity"/>
    <property type="evidence" value="ECO:0007669"/>
    <property type="project" value="InterPro"/>
</dbReference>
<dbReference type="GO" id="GO:0006508">
    <property type="term" value="P:proteolysis"/>
    <property type="evidence" value="ECO:0007669"/>
    <property type="project" value="InterPro"/>
</dbReference>
<dbReference type="SUPFAM" id="SSF55486">
    <property type="entry name" value="Metalloproteases ('zincins'), catalytic domain"/>
    <property type="match status" value="1"/>
</dbReference>
<dbReference type="Pfam" id="PF02074">
    <property type="entry name" value="Peptidase_M32"/>
    <property type="match status" value="1"/>
</dbReference>
<evidence type="ECO:0000313" key="1">
    <source>
        <dbReference type="EMBL" id="GAH60480.1"/>
    </source>
</evidence>
<dbReference type="CDD" id="cd06460">
    <property type="entry name" value="M32_Taq"/>
    <property type="match status" value="1"/>
</dbReference>
<evidence type="ECO:0008006" key="2">
    <source>
        <dbReference type="Google" id="ProtNLM"/>
    </source>
</evidence>